<feature type="region of interest" description="Disordered" evidence="1">
    <location>
        <begin position="31"/>
        <end position="54"/>
    </location>
</feature>
<accession>A0A4R6EGR0</accession>
<feature type="compositionally biased region" description="Basic and acidic residues" evidence="1">
    <location>
        <begin position="35"/>
        <end position="45"/>
    </location>
</feature>
<evidence type="ECO:0000256" key="1">
    <source>
        <dbReference type="SAM" id="MobiDB-lite"/>
    </source>
</evidence>
<sequence length="100" mass="10679">MAVQIAELRRCPTCNRWGGKRNLGADGFSVELDSEDNRGPCREGPWHGSPRGPRNACGQWLRWVEIRPADEEQKPSPAPMAATVPALASGTPSAPEAGSG</sequence>
<name>A0A4R6EGR0_9RHOO</name>
<keyword evidence="3" id="KW-1185">Reference proteome</keyword>
<reference evidence="2 3" key="1">
    <citation type="submission" date="2019-03" db="EMBL/GenBank/DDBJ databases">
        <title>Genomic Encyclopedia of Type Strains, Phase IV (KMG-IV): sequencing the most valuable type-strain genomes for metagenomic binning, comparative biology and taxonomic classification.</title>
        <authorList>
            <person name="Goeker M."/>
        </authorList>
    </citation>
    <scope>NUCLEOTIDE SEQUENCE [LARGE SCALE GENOMIC DNA]</scope>
    <source>
        <strain evidence="2 3">DSM 12121</strain>
    </source>
</reference>
<dbReference type="Proteomes" id="UP000295129">
    <property type="component" value="Unassembled WGS sequence"/>
</dbReference>
<gene>
    <name evidence="2" type="ORF">C7389_10177</name>
</gene>
<feature type="region of interest" description="Disordered" evidence="1">
    <location>
        <begin position="70"/>
        <end position="100"/>
    </location>
</feature>
<dbReference type="EMBL" id="SNVV01000001">
    <property type="protein sequence ID" value="TDN56698.1"/>
    <property type="molecule type" value="Genomic_DNA"/>
</dbReference>
<organism evidence="2 3">
    <name type="scientific">Azoarcus indigens</name>
    <dbReference type="NCBI Taxonomy" id="29545"/>
    <lineage>
        <taxon>Bacteria</taxon>
        <taxon>Pseudomonadati</taxon>
        <taxon>Pseudomonadota</taxon>
        <taxon>Betaproteobacteria</taxon>
        <taxon>Rhodocyclales</taxon>
        <taxon>Zoogloeaceae</taxon>
        <taxon>Azoarcus</taxon>
    </lineage>
</organism>
<dbReference type="RefSeq" id="WP_246034582.1">
    <property type="nucleotide sequence ID" value="NZ_SNVV01000001.1"/>
</dbReference>
<evidence type="ECO:0000313" key="2">
    <source>
        <dbReference type="EMBL" id="TDN56698.1"/>
    </source>
</evidence>
<proteinExistence type="predicted"/>
<evidence type="ECO:0000313" key="3">
    <source>
        <dbReference type="Proteomes" id="UP000295129"/>
    </source>
</evidence>
<dbReference type="AlphaFoldDB" id="A0A4R6EGR0"/>
<comment type="caution">
    <text evidence="2">The sequence shown here is derived from an EMBL/GenBank/DDBJ whole genome shotgun (WGS) entry which is preliminary data.</text>
</comment>
<protein>
    <submittedName>
        <fullName evidence="2">Uncharacterized protein</fullName>
    </submittedName>
</protein>